<evidence type="ECO:0000313" key="1">
    <source>
        <dbReference type="EMBL" id="MEE1945970.1"/>
    </source>
</evidence>
<dbReference type="PROSITE" id="PS51257">
    <property type="entry name" value="PROKAR_LIPOPROTEIN"/>
    <property type="match status" value="1"/>
</dbReference>
<proteinExistence type="predicted"/>
<sequence>MSYNVKYLQIYLFFLCTIAFFSCKTSNRPDVSHIKLDIKIQRFDQDLYQGKNKDVQQTDALLQKKYGYFYDDFVRRMVGSPDMKGPEVLNILYKDQAYTDLSQEVDSVFPNLKATEKELTQAFKHIKYYYPKVKVPRFVGFLSGFSYQVLLGDDYMGIGLDMFLGKNSKFYGALIESIPLYQSRRFEPAYIVPRVTEVFAHEELFKERDNDQNLLAKMIYNGKILYFMDQVLPETTPDSVKIGYTTQQMNWSKQYEGNVWGYLLENNLLFESDYQKIQVYVNDGPFTPGLGEKRSAAPKLGVWIGWQIVKKYMAENPELTLQQLMAEPDPQKILSKSKYKPKENQ</sequence>
<dbReference type="RefSeq" id="WP_330108288.1">
    <property type="nucleotide sequence ID" value="NZ_JAZDQT010000002.1"/>
</dbReference>
<dbReference type="Pfam" id="PF25594">
    <property type="entry name" value="GldB_lipo"/>
    <property type="match status" value="1"/>
</dbReference>
<dbReference type="EMBL" id="JAZDQT010000002">
    <property type="protein sequence ID" value="MEE1945970.1"/>
    <property type="molecule type" value="Genomic_DNA"/>
</dbReference>
<keyword evidence="1" id="KW-0449">Lipoprotein</keyword>
<evidence type="ECO:0000313" key="2">
    <source>
        <dbReference type="Proteomes" id="UP001336835"/>
    </source>
</evidence>
<accession>A0ABU7I944</accession>
<reference evidence="1 2" key="1">
    <citation type="submission" date="2024-01" db="EMBL/GenBank/DDBJ databases">
        <title>Pedobacter sp. nov., isolated from fresh soil.</title>
        <authorList>
            <person name="Le N.T.T."/>
        </authorList>
    </citation>
    <scope>NUCLEOTIDE SEQUENCE [LARGE SCALE GENOMIC DNA]</scope>
    <source>
        <strain evidence="1 2">KR3-3</strain>
    </source>
</reference>
<dbReference type="Proteomes" id="UP001336835">
    <property type="component" value="Unassembled WGS sequence"/>
</dbReference>
<keyword evidence="2" id="KW-1185">Reference proteome</keyword>
<dbReference type="InterPro" id="IPR019853">
    <property type="entry name" value="GldB-like"/>
</dbReference>
<comment type="caution">
    <text evidence="1">The sequence shown here is derived from an EMBL/GenBank/DDBJ whole genome shotgun (WGS) entry which is preliminary data.</text>
</comment>
<name>A0ABU7I944_9SPHI</name>
<gene>
    <name evidence="1" type="primary">gldB</name>
    <name evidence="1" type="ORF">VRU48_12690</name>
</gene>
<protein>
    <submittedName>
        <fullName evidence="1">Gliding motility lipoprotein GldB</fullName>
    </submittedName>
</protein>
<organism evidence="1 2">
    <name type="scientific">Pedobacter albus</name>
    <dbReference type="NCBI Taxonomy" id="3113905"/>
    <lineage>
        <taxon>Bacteria</taxon>
        <taxon>Pseudomonadati</taxon>
        <taxon>Bacteroidota</taxon>
        <taxon>Sphingobacteriia</taxon>
        <taxon>Sphingobacteriales</taxon>
        <taxon>Sphingobacteriaceae</taxon>
        <taxon>Pedobacter</taxon>
    </lineage>
</organism>
<dbReference type="NCBIfam" id="TIGR03514">
    <property type="entry name" value="GldB_lipo"/>
    <property type="match status" value="1"/>
</dbReference>